<name>A0ABQ0JQ57_9VIBR</name>
<evidence type="ECO:0000313" key="1">
    <source>
        <dbReference type="EMBL" id="GAL30898.1"/>
    </source>
</evidence>
<comment type="caution">
    <text evidence="1">The sequence shown here is derived from an EMBL/GenBank/DDBJ whole genome shotgun (WGS) entry which is preliminary data.</text>
</comment>
<dbReference type="Proteomes" id="UP000029223">
    <property type="component" value="Unassembled WGS sequence"/>
</dbReference>
<organism evidence="1 2">
    <name type="scientific">Vibrio variabilis</name>
    <dbReference type="NCBI Taxonomy" id="990271"/>
    <lineage>
        <taxon>Bacteria</taxon>
        <taxon>Pseudomonadati</taxon>
        <taxon>Pseudomonadota</taxon>
        <taxon>Gammaproteobacteria</taxon>
        <taxon>Vibrionales</taxon>
        <taxon>Vibrionaceae</taxon>
        <taxon>Vibrio</taxon>
    </lineage>
</organism>
<gene>
    <name evidence="1" type="ORF">JCM19239_4726</name>
</gene>
<proteinExistence type="predicted"/>
<accession>A0ABQ0JQ57</accession>
<evidence type="ECO:0000313" key="2">
    <source>
        <dbReference type="Proteomes" id="UP000029223"/>
    </source>
</evidence>
<protein>
    <submittedName>
        <fullName evidence="1">ABC transporter periplasmic substrate-binding protein</fullName>
    </submittedName>
</protein>
<dbReference type="Gene3D" id="3.40.190.10">
    <property type="entry name" value="Periplasmic binding protein-like II"/>
    <property type="match status" value="1"/>
</dbReference>
<keyword evidence="2" id="KW-1185">Reference proteome</keyword>
<reference evidence="2" key="1">
    <citation type="submission" date="2014-09" db="EMBL/GenBank/DDBJ databases">
        <title>Vibrio variabilis JCM 19239. (C206) whole genome shotgun sequence.</title>
        <authorList>
            <person name="Sawabe T."/>
            <person name="Meirelles P."/>
            <person name="Nakanishi M."/>
            <person name="Sayaka M."/>
            <person name="Hattori M."/>
            <person name="Ohkuma M."/>
        </authorList>
    </citation>
    <scope>NUCLEOTIDE SEQUENCE [LARGE SCALE GENOMIC DNA]</scope>
    <source>
        <strain evidence="2">JCM 19239</strain>
    </source>
</reference>
<sequence length="77" mass="8351">MGLFASGVMAANVVETTSLTGFGTAKYPQDFQHFDYVNPEAPKYGKVTFGQMGTFDNFNRYASRGQPAAATGELYDP</sequence>
<dbReference type="EMBL" id="BBMS01000117">
    <property type="protein sequence ID" value="GAL30898.1"/>
    <property type="molecule type" value="Genomic_DNA"/>
</dbReference>